<evidence type="ECO:0000259" key="2">
    <source>
        <dbReference type="Pfam" id="PF17107"/>
    </source>
</evidence>
<dbReference type="Gene3D" id="1.25.40.10">
    <property type="entry name" value="Tetratricopeptide repeat domain"/>
    <property type="match status" value="1"/>
</dbReference>
<feature type="domain" description="NACHT-NTPase and P-loop NTPases N-terminal" evidence="2">
    <location>
        <begin position="10"/>
        <end position="135"/>
    </location>
</feature>
<dbReference type="InterPro" id="IPR031352">
    <property type="entry name" value="SesA"/>
</dbReference>
<dbReference type="Pfam" id="PF25000">
    <property type="entry name" value="DUF7779"/>
    <property type="match status" value="1"/>
</dbReference>
<evidence type="ECO:0000259" key="1">
    <source>
        <dbReference type="Pfam" id="PF00931"/>
    </source>
</evidence>
<feature type="domain" description="DUF7779" evidence="3">
    <location>
        <begin position="432"/>
        <end position="501"/>
    </location>
</feature>
<evidence type="ECO:0000313" key="5">
    <source>
        <dbReference type="Proteomes" id="UP000777438"/>
    </source>
</evidence>
<keyword evidence="5" id="KW-1185">Reference proteome</keyword>
<name>A0A9P8W8I0_9HYPO</name>
<dbReference type="AlphaFoldDB" id="A0A9P8W8I0"/>
<evidence type="ECO:0000313" key="4">
    <source>
        <dbReference type="EMBL" id="KAH6892298.1"/>
    </source>
</evidence>
<dbReference type="InterPro" id="IPR011990">
    <property type="entry name" value="TPR-like_helical_dom_sf"/>
</dbReference>
<protein>
    <recommendedName>
        <fullName evidence="6">NACHT-NTPase and P-loop NTPases N-terminal domain-containing protein</fullName>
    </recommendedName>
</protein>
<dbReference type="InterPro" id="IPR053137">
    <property type="entry name" value="NLR-like"/>
</dbReference>
<dbReference type="InterPro" id="IPR056681">
    <property type="entry name" value="DUF7779"/>
</dbReference>
<dbReference type="EMBL" id="JAGPYM010000007">
    <property type="protein sequence ID" value="KAH6892298.1"/>
    <property type="molecule type" value="Genomic_DNA"/>
</dbReference>
<feature type="domain" description="NB-ARC" evidence="1">
    <location>
        <begin position="177"/>
        <end position="337"/>
    </location>
</feature>
<dbReference type="Proteomes" id="UP000777438">
    <property type="component" value="Unassembled WGS sequence"/>
</dbReference>
<dbReference type="GO" id="GO:0043531">
    <property type="term" value="F:ADP binding"/>
    <property type="evidence" value="ECO:0007669"/>
    <property type="project" value="InterPro"/>
</dbReference>
<dbReference type="SUPFAM" id="SSF52540">
    <property type="entry name" value="P-loop containing nucleoside triphosphate hydrolases"/>
    <property type="match status" value="1"/>
</dbReference>
<dbReference type="OrthoDB" id="20872at2759"/>
<reference evidence="4 5" key="1">
    <citation type="journal article" date="2021" name="Nat. Commun.">
        <title>Genetic determinants of endophytism in the Arabidopsis root mycobiome.</title>
        <authorList>
            <person name="Mesny F."/>
            <person name="Miyauchi S."/>
            <person name="Thiergart T."/>
            <person name="Pickel B."/>
            <person name="Atanasova L."/>
            <person name="Karlsson M."/>
            <person name="Huettel B."/>
            <person name="Barry K.W."/>
            <person name="Haridas S."/>
            <person name="Chen C."/>
            <person name="Bauer D."/>
            <person name="Andreopoulos W."/>
            <person name="Pangilinan J."/>
            <person name="LaButti K."/>
            <person name="Riley R."/>
            <person name="Lipzen A."/>
            <person name="Clum A."/>
            <person name="Drula E."/>
            <person name="Henrissat B."/>
            <person name="Kohler A."/>
            <person name="Grigoriev I.V."/>
            <person name="Martin F.M."/>
            <person name="Hacquard S."/>
        </authorList>
    </citation>
    <scope>NUCLEOTIDE SEQUENCE [LARGE SCALE GENOMIC DNA]</scope>
    <source>
        <strain evidence="4 5">MPI-CAGE-CH-0241</strain>
    </source>
</reference>
<gene>
    <name evidence="4" type="ORF">B0T10DRAFT_547089</name>
</gene>
<dbReference type="InterPro" id="IPR002182">
    <property type="entry name" value="NB-ARC"/>
</dbReference>
<dbReference type="Pfam" id="PF17107">
    <property type="entry name" value="SesA"/>
    <property type="match status" value="1"/>
</dbReference>
<evidence type="ECO:0000259" key="3">
    <source>
        <dbReference type="Pfam" id="PF25000"/>
    </source>
</evidence>
<dbReference type="Pfam" id="PF13374">
    <property type="entry name" value="TPR_10"/>
    <property type="match status" value="1"/>
</dbReference>
<proteinExistence type="predicted"/>
<dbReference type="Pfam" id="PF13424">
    <property type="entry name" value="TPR_12"/>
    <property type="match status" value="1"/>
</dbReference>
<comment type="caution">
    <text evidence="4">The sequence shown here is derived from an EMBL/GenBank/DDBJ whole genome shotgun (WGS) entry which is preliminary data.</text>
</comment>
<evidence type="ECO:0008006" key="6">
    <source>
        <dbReference type="Google" id="ProtNLM"/>
    </source>
</evidence>
<dbReference type="PANTHER" id="PTHR46082">
    <property type="entry name" value="ATP/GTP-BINDING PROTEIN-RELATED"/>
    <property type="match status" value="1"/>
</dbReference>
<dbReference type="InterPro" id="IPR027417">
    <property type="entry name" value="P-loop_NTPase"/>
</dbReference>
<dbReference type="Gene3D" id="3.40.50.300">
    <property type="entry name" value="P-loop containing nucleotide triphosphate hydrolases"/>
    <property type="match status" value="1"/>
</dbReference>
<dbReference type="SUPFAM" id="SSF48452">
    <property type="entry name" value="TPR-like"/>
    <property type="match status" value="1"/>
</dbReference>
<organism evidence="4 5">
    <name type="scientific">Thelonectria olida</name>
    <dbReference type="NCBI Taxonomy" id="1576542"/>
    <lineage>
        <taxon>Eukaryota</taxon>
        <taxon>Fungi</taxon>
        <taxon>Dikarya</taxon>
        <taxon>Ascomycota</taxon>
        <taxon>Pezizomycotina</taxon>
        <taxon>Sordariomycetes</taxon>
        <taxon>Hypocreomycetidae</taxon>
        <taxon>Hypocreales</taxon>
        <taxon>Nectriaceae</taxon>
        <taxon>Thelonectria</taxon>
    </lineage>
</organism>
<dbReference type="PANTHER" id="PTHR46082:SF6">
    <property type="entry name" value="AAA+ ATPASE DOMAIN-CONTAINING PROTEIN-RELATED"/>
    <property type="match status" value="1"/>
</dbReference>
<dbReference type="Pfam" id="PF00931">
    <property type="entry name" value="NB-ARC"/>
    <property type="match status" value="1"/>
</dbReference>
<accession>A0A9P8W8I0</accession>
<sequence>MDPVTAVGLVAAIIQLVEFGTKVTERFTDFSSAGLQDGPPTAFKYIMAVLPLIMEGLQNLQSRISDVTAQARVTLHTVVQSCLSDVQTLNQILDKVLPSSKASKWEKGKKALASIQCDKEIDRIAGAIKTYIGVLTFHQVVEMSQNYKVKKPTSPQKGFWVVPYDKNRSFVQRDGIFDEIERELSVGEGVQPRTALYGLGGIGKSQIALEYCYRRQKKDERCSVFWCNAATVARFEESLSRIAKECRLVLKEETGTDVAEALKPWLESQDQGRWLMVIDNVDDANIFYEQPTRAGKKISECIPQCANGSLIFTTRNSDIAIDVANPAKPIIIPEMNVAEGLKLARTRLPDDTPEDLLIELLQVLEFIPLAITQASAFIAKRKKTVRYYLEQYRKSDATKTRLLSYEFSDHARQGSTMESLAKTWMLSFDAIRESNPRAAELLCLMTFFQHQEIPAILLQNEEEDELDFQDASALLKAFSFIDADEEDSIFSTHRLVQLATKWWLQKELPAETERWASAALNLLGPNNEYFILGEVLLPHAELMLRYEFKTPLQGVELARAKLLNSSGHYLYWIGSYDDVQSRFEQSMDINKLHLGEKHVDTMISMGSLGWILGKCHQNPKAVPILERLVELRKEVLGEDDPQTIDALSDLASAIWTTGDLPRSEAMQREAMAHSERVLTRRHIDTLNCMEGLALLLDDQGKTTEAVILQREVYTTRLEMFGATDRGVLVAEHNLAIMLIWDEETYTESYDLLRNNVQKKREIYGHDHRETLVGIFQFACLLRRMDRFEESKDLCLQALNDLDDGPRKNFEMTQKLREVIEIVLELSLRGLRR</sequence>